<feature type="transmembrane region" description="Helical" evidence="1">
    <location>
        <begin position="97"/>
        <end position="121"/>
    </location>
</feature>
<organism evidence="2 3">
    <name type="scientific">Silvibacterium bohemicum</name>
    <dbReference type="NCBI Taxonomy" id="1577686"/>
    <lineage>
        <taxon>Bacteria</taxon>
        <taxon>Pseudomonadati</taxon>
        <taxon>Acidobacteriota</taxon>
        <taxon>Terriglobia</taxon>
        <taxon>Terriglobales</taxon>
        <taxon>Acidobacteriaceae</taxon>
        <taxon>Silvibacterium</taxon>
    </lineage>
</organism>
<evidence type="ECO:0008006" key="4">
    <source>
        <dbReference type="Google" id="ProtNLM"/>
    </source>
</evidence>
<evidence type="ECO:0000313" key="2">
    <source>
        <dbReference type="EMBL" id="MBB6146190.1"/>
    </source>
</evidence>
<dbReference type="OrthoDB" id="9076439at2"/>
<evidence type="ECO:0000256" key="1">
    <source>
        <dbReference type="SAM" id="Phobius"/>
    </source>
</evidence>
<keyword evidence="3" id="KW-1185">Reference proteome</keyword>
<keyword evidence="1" id="KW-0812">Transmembrane</keyword>
<feature type="transmembrane region" description="Helical" evidence="1">
    <location>
        <begin position="212"/>
        <end position="232"/>
    </location>
</feature>
<feature type="transmembrane region" description="Helical" evidence="1">
    <location>
        <begin position="313"/>
        <end position="331"/>
    </location>
</feature>
<protein>
    <recommendedName>
        <fullName evidence="4">Glycosyltransferase RgtA/B/C/D-like domain-containing protein</fullName>
    </recommendedName>
</protein>
<feature type="transmembrane region" description="Helical" evidence="1">
    <location>
        <begin position="20"/>
        <end position="39"/>
    </location>
</feature>
<evidence type="ECO:0000313" key="3">
    <source>
        <dbReference type="Proteomes" id="UP000538666"/>
    </source>
</evidence>
<feature type="transmembrane region" description="Helical" evidence="1">
    <location>
        <begin position="372"/>
        <end position="392"/>
    </location>
</feature>
<proteinExistence type="predicted"/>
<gene>
    <name evidence="2" type="ORF">HNQ77_004162</name>
</gene>
<keyword evidence="1" id="KW-0472">Membrane</keyword>
<sequence length="537" mass="59207">MTTIQTPTGSTSRPTVRDFCIILLVYVAAFAIVAGFPHMQPGFSLDDSWIHQVVSRNFAQDGSLGFVPGKRSSGSTSLLLTLLLAVKWKLFPALSPVVYSAWLSGTLLVATGWGLIGMARADGLSETACWIWALTPALDGNYLWLGTIGMEHVLFVTLSVWAIYLWFRSSARSAIFCALCLGALTLTRPEGLVLAVLILASSRWARRGKRDVLPVVIAVAGCSLISLIVNFVTSHSWLPATYAGRKLLYWGVDRVPLWAHVRFFSYLLSNLFQPWPVLKAAMTDTLNFSVSGIFLAVMLFGVWTLVGNRRMRAVLLVVWCVVHIGIYDVMLPSRAHGGRYLPLLLLLSLPLLFLGIYAIVNRAGTRLSSPVNQWLPAGAMIVIIALAGWFSLRQWRVVTDACVRHIEGTHGQIGKLILNTLPPGTPVGSFDIGRIGYVDADNLVDLSGLSDTAFIPYLRNRRMLEYLYAHHIRYFVWPSLEDGQSAIPYFLDTNSPEGRKLKVVALVCTPHDQWKRGFTATGNAATCQTLYQLPAAD</sequence>
<feature type="transmembrane region" description="Helical" evidence="1">
    <location>
        <begin position="343"/>
        <end position="360"/>
    </location>
</feature>
<comment type="caution">
    <text evidence="2">The sequence shown here is derived from an EMBL/GenBank/DDBJ whole genome shotgun (WGS) entry which is preliminary data.</text>
</comment>
<reference evidence="2 3" key="1">
    <citation type="submission" date="2020-08" db="EMBL/GenBank/DDBJ databases">
        <title>Genomic Encyclopedia of Type Strains, Phase IV (KMG-IV): sequencing the most valuable type-strain genomes for metagenomic binning, comparative biology and taxonomic classification.</title>
        <authorList>
            <person name="Goeker M."/>
        </authorList>
    </citation>
    <scope>NUCLEOTIDE SEQUENCE [LARGE SCALE GENOMIC DNA]</scope>
    <source>
        <strain evidence="2 3">DSM 103733</strain>
    </source>
</reference>
<dbReference type="RefSeq" id="WP_050058344.1">
    <property type="nucleotide sequence ID" value="NZ_JACHEK010000009.1"/>
</dbReference>
<name>A0A841JYH0_9BACT</name>
<keyword evidence="1" id="KW-1133">Transmembrane helix</keyword>
<dbReference type="Proteomes" id="UP000538666">
    <property type="component" value="Unassembled WGS sequence"/>
</dbReference>
<feature type="transmembrane region" description="Helical" evidence="1">
    <location>
        <begin position="142"/>
        <end position="167"/>
    </location>
</feature>
<dbReference type="AlphaFoldDB" id="A0A841JYH0"/>
<feature type="transmembrane region" description="Helical" evidence="1">
    <location>
        <begin position="173"/>
        <end position="200"/>
    </location>
</feature>
<dbReference type="EMBL" id="JACHEK010000009">
    <property type="protein sequence ID" value="MBB6146190.1"/>
    <property type="molecule type" value="Genomic_DNA"/>
</dbReference>
<feature type="transmembrane region" description="Helical" evidence="1">
    <location>
        <begin position="286"/>
        <end position="306"/>
    </location>
</feature>
<accession>A0A841JYH0</accession>